<proteinExistence type="predicted"/>
<accession>A0AB38RPA8</accession>
<dbReference type="GO" id="GO:0004069">
    <property type="term" value="F:L-aspartate:2-oxoglutarate aminotransferase activity"/>
    <property type="evidence" value="ECO:0007669"/>
    <property type="project" value="InterPro"/>
</dbReference>
<dbReference type="EMBL" id="CP096568">
    <property type="protein sequence ID" value="UPU47052.1"/>
    <property type="molecule type" value="Genomic_DNA"/>
</dbReference>
<dbReference type="Proteomes" id="UP000831484">
    <property type="component" value="Plasmid pdjl-6-5"/>
</dbReference>
<dbReference type="RefSeq" id="WP_083745052.1">
    <property type="nucleotide sequence ID" value="NZ_CP096568.1"/>
</dbReference>
<organism evidence="3 4">
    <name type="scientific">Rhodococcus qingshengii JCM 15477</name>
    <dbReference type="NCBI Taxonomy" id="1303681"/>
    <lineage>
        <taxon>Bacteria</taxon>
        <taxon>Bacillati</taxon>
        <taxon>Actinomycetota</taxon>
        <taxon>Actinomycetes</taxon>
        <taxon>Mycobacteriales</taxon>
        <taxon>Nocardiaceae</taxon>
        <taxon>Rhodococcus</taxon>
        <taxon>Rhodococcus erythropolis group</taxon>
    </lineage>
</organism>
<keyword evidence="3" id="KW-0614">Plasmid</keyword>
<feature type="domain" description="NAD-specific glutamate dehydrogenase C-terminal" evidence="2">
    <location>
        <begin position="752"/>
        <end position="1085"/>
    </location>
</feature>
<keyword evidence="4" id="KW-1185">Reference proteome</keyword>
<dbReference type="Pfam" id="PF05088">
    <property type="entry name" value="Bac_GDH_CD"/>
    <property type="match status" value="1"/>
</dbReference>
<dbReference type="InterPro" id="IPR028971">
    <property type="entry name" value="NAD-GDH_cat"/>
</dbReference>
<name>A0AB38RPA8_RHOSG</name>
<geneLocation type="plasmid" evidence="3 4">
    <name>pdjl-6-5</name>
</geneLocation>
<protein>
    <submittedName>
        <fullName evidence="3">NAD-glutamate dehydrogenase</fullName>
    </submittedName>
</protein>
<dbReference type="PANTHER" id="PTHR43403:SF1">
    <property type="entry name" value="NAD-SPECIFIC GLUTAMATE DEHYDROGENASE"/>
    <property type="match status" value="1"/>
</dbReference>
<evidence type="ECO:0000259" key="2">
    <source>
        <dbReference type="Pfam" id="PF21074"/>
    </source>
</evidence>
<dbReference type="AlphaFoldDB" id="A0AB38RPA8"/>
<dbReference type="PANTHER" id="PTHR43403">
    <property type="entry name" value="NAD-SPECIFIC GLUTAMATE DEHYDROGENASE"/>
    <property type="match status" value="1"/>
</dbReference>
<dbReference type="GO" id="GO:0004352">
    <property type="term" value="F:glutamate dehydrogenase (NAD+) activity"/>
    <property type="evidence" value="ECO:0007669"/>
    <property type="project" value="InterPro"/>
</dbReference>
<dbReference type="InterPro" id="IPR046346">
    <property type="entry name" value="Aminoacid_DH-like_N_sf"/>
</dbReference>
<evidence type="ECO:0000259" key="1">
    <source>
        <dbReference type="Pfam" id="PF05088"/>
    </source>
</evidence>
<evidence type="ECO:0000313" key="4">
    <source>
        <dbReference type="Proteomes" id="UP000831484"/>
    </source>
</evidence>
<feature type="domain" description="NAD-glutamate dehydrogenase catalytic" evidence="1">
    <location>
        <begin position="212"/>
        <end position="706"/>
    </location>
</feature>
<dbReference type="SUPFAM" id="SSF51735">
    <property type="entry name" value="NAD(P)-binding Rossmann-fold domains"/>
    <property type="match status" value="1"/>
</dbReference>
<dbReference type="InterPro" id="IPR036291">
    <property type="entry name" value="NAD(P)-bd_dom_sf"/>
</dbReference>
<dbReference type="Pfam" id="PF21078">
    <property type="entry name" value="GDH_HM3"/>
    <property type="match status" value="1"/>
</dbReference>
<dbReference type="InterPro" id="IPR048381">
    <property type="entry name" value="GDH_C"/>
</dbReference>
<gene>
    <name evidence="3" type="ORF">M0639_33800</name>
</gene>
<dbReference type="GO" id="GO:0006538">
    <property type="term" value="P:L-glutamate catabolic process"/>
    <property type="evidence" value="ECO:0007669"/>
    <property type="project" value="InterPro"/>
</dbReference>
<dbReference type="InterPro" id="IPR007780">
    <property type="entry name" value="NAD_Glu_DH_bac"/>
</dbReference>
<reference evidence="4" key="1">
    <citation type="journal article" date="2022" name="Environ. Microbiol.">
        <title>Functional analysis, diversity, and distribution of carbendazim hydrolases MheI and CbmA, responsible for the initial step in carbendazim degradation.</title>
        <authorList>
            <person name="Zhang M."/>
            <person name="Bai X."/>
            <person name="Li Q."/>
            <person name="Zhang L."/>
            <person name="Zhu Q."/>
            <person name="Gao S."/>
            <person name="Ke Z."/>
            <person name="Jiang M."/>
            <person name="Hu J."/>
            <person name="Qiu J."/>
            <person name="Hong Q."/>
        </authorList>
    </citation>
    <scope>NUCLEOTIDE SEQUENCE [LARGE SCALE GENOMIC DNA]</scope>
    <source>
        <strain evidence="4">djl-6</strain>
    </source>
</reference>
<evidence type="ECO:0000313" key="3">
    <source>
        <dbReference type="EMBL" id="UPU47052.1"/>
    </source>
</evidence>
<dbReference type="InterPro" id="IPR049056">
    <property type="entry name" value="NAD_Glu_DH_HM3"/>
</dbReference>
<dbReference type="Pfam" id="PF21074">
    <property type="entry name" value="GDH_C"/>
    <property type="match status" value="1"/>
</dbReference>
<dbReference type="SUPFAM" id="SSF53223">
    <property type="entry name" value="Aminoacid dehydrogenase-like, N-terminal domain"/>
    <property type="match status" value="1"/>
</dbReference>
<dbReference type="Gene3D" id="3.40.50.720">
    <property type="entry name" value="NAD(P)-binding Rossmann-like Domain"/>
    <property type="match status" value="1"/>
</dbReference>
<sequence>MHSASVPDQLPEGFVADESPSEELIVLSDLGERLSALRQGGAELFFRRRGDNLELVTLTATSPPPTLGQVLPMLQCLDLQIVDRRSQALVRGDGLQCHVVAVGLVSTGRLPAATSQQRVRMDDALHAMWRRDTDVDDFNKLVTHAELTWKDVAVLRTYARYLRQLGQPFSARFASSVLVEHADIATALVDLFRSQVVGATATDGASARREYITQAIQAVPQLDADRFLRALLAVVSATTRTNAADPLVPSRDHPLALKIAPQSVPFAPVPRPLFEIYVLSPDVEGVHLRFGRIARGGLRWSDRSEDLRTEILGLATTQQAKNAVIVPVGAKGGFVLRRPPQDSQARSAAAKHGYETFVSALLDVTDNAEKSALNTPAGDTATEDGQDSYLVVAADKGTATFADTANDIACARGFWLGDAFASGGRAGYDHKEMGITARGAWISAQRHLNEIGIDPDRAPFTAVGVGDMSGDVFGNGMQRSRSIRLIAAFDHRDIFLDPDPDPDASYRERQRLFDTAGSSWQDYDRTRISRGGGVWSRTTKTIELSAEIRRALGLATEATSLTADELIQAILRAPVDMVWNGGIGTYVKASFESHLSVGDKSTDTVRIDADQLRAKVVVEGGNLGLTQAARIQYARNGGRVNTDALDNSAGVDCSDHEVNIKIALSSLSASGTLDLADRDALLHDLEPDVARKVLANNFDHNETLGVSRRNAVELNDVHARQVAILHDLGDLDRTMTGLPSAEEFDAMTRAERGLLSPDLAVLMAHTKLSLKRDLVAEPALDEPEFGEYFVNYFPHRLRSAVATHGRAHPLRREIAATEIINHVVAVAGFSFVHRLREQTGASTLDCVRALRIVSELFGIDDIKHILDTSCMHVDVADNVRLIIRLLLDRCAAVLISRRRLDFSLETTRLKPILQQIGTLVTDESTEPDRILPDPLRTLLCDDGDSNANRIADWIRFARLGPELLNVAYLATTTQCNASEIATVFFDIHRRLRIAELGDAVNRIRMTGSRSHFLARLAIGFEIAEAPVAVTESLLIAGHSSAPLFDGDLGTSHRLQLKEIDSVTAAVISAAEPDIDDLLVLMHRLKGLANLAAAIGSVAADT</sequence>